<protein>
    <submittedName>
        <fullName evidence="1">N-acetyltransferase</fullName>
        <ecNumber evidence="1">2.3.1.-</ecNumber>
    </submittedName>
</protein>
<sequence>METAPFIRPYRDSDRAALADICVRTALDGQDSSAVHPDPELMPSIFAYPYVELEPDFAFVLDDGRGTAVGYVLGAADTRDFAARFRAEWIPRVSARYPAPTREARTPSEEMIGLLHTPERMVWDELAAFPAHLHIDLLPAWQGRGFGRALMNTLLDALHQKGVPAVHLCMVRANTPARAFYDRLGFGPLTVPDPGPVWYLGRPTHVIMQ</sequence>
<keyword evidence="1" id="KW-0012">Acyltransferase</keyword>
<proteinExistence type="predicted"/>
<evidence type="ECO:0000313" key="2">
    <source>
        <dbReference type="Proteomes" id="UP001432251"/>
    </source>
</evidence>
<organism evidence="1 2">
    <name type="scientific">Streptomyces citrinus</name>
    <dbReference type="NCBI Taxonomy" id="3118173"/>
    <lineage>
        <taxon>Bacteria</taxon>
        <taxon>Bacillati</taxon>
        <taxon>Actinomycetota</taxon>
        <taxon>Actinomycetes</taxon>
        <taxon>Kitasatosporales</taxon>
        <taxon>Streptomycetaceae</taxon>
        <taxon>Streptomyces</taxon>
    </lineage>
</organism>
<gene>
    <name evidence="1" type="ORF">V2W30_38285</name>
</gene>
<reference evidence="1" key="1">
    <citation type="journal article" date="2025" name="Int. J. Syst. Evol. Microbiol.">
        <title>Streptomyces citrinus sp. nov., with yellow diffusible pigment.</title>
        <authorList>
            <person name="He Y."/>
            <person name="Yang E."/>
            <person name="Xu J."/>
            <person name="Sun Y."/>
            <person name="Sun L."/>
        </authorList>
    </citation>
    <scope>NUCLEOTIDE SEQUENCE</scope>
    <source>
        <strain evidence="1">Q6</strain>
    </source>
</reference>
<keyword evidence="2" id="KW-1185">Reference proteome</keyword>
<accession>A0ACD5AN47</accession>
<dbReference type="Proteomes" id="UP001432251">
    <property type="component" value="Chromosome"/>
</dbReference>
<dbReference type="EC" id="2.3.1.-" evidence="1"/>
<dbReference type="EMBL" id="CP146022">
    <property type="protein sequence ID" value="WWQ68609.1"/>
    <property type="molecule type" value="Genomic_DNA"/>
</dbReference>
<name>A0ACD5AN47_9ACTN</name>
<evidence type="ECO:0000313" key="1">
    <source>
        <dbReference type="EMBL" id="WWQ68609.1"/>
    </source>
</evidence>
<keyword evidence="1" id="KW-0808">Transferase</keyword>